<protein>
    <submittedName>
        <fullName evidence="1">Uncharacterized protein</fullName>
    </submittedName>
</protein>
<dbReference type="AlphaFoldDB" id="A0AAE1A4L1"/>
<keyword evidence="2" id="KW-1185">Reference proteome</keyword>
<organism evidence="1 2">
    <name type="scientific">Elysia crispata</name>
    <name type="common">lettuce slug</name>
    <dbReference type="NCBI Taxonomy" id="231223"/>
    <lineage>
        <taxon>Eukaryota</taxon>
        <taxon>Metazoa</taxon>
        <taxon>Spiralia</taxon>
        <taxon>Lophotrochozoa</taxon>
        <taxon>Mollusca</taxon>
        <taxon>Gastropoda</taxon>
        <taxon>Heterobranchia</taxon>
        <taxon>Euthyneura</taxon>
        <taxon>Panpulmonata</taxon>
        <taxon>Sacoglossa</taxon>
        <taxon>Placobranchoidea</taxon>
        <taxon>Plakobranchidae</taxon>
        <taxon>Elysia</taxon>
    </lineage>
</organism>
<sequence>MYDDVVRCVKCGMSIARGSISPMGIVKYMQCSSLSSCPSLSSSESLTRADCPRLLTTRALSPTRTDALFAQGSPSHPADCFVTINKCIDFYTAGQAATAHSTVAYQCRD</sequence>
<name>A0AAE1A4L1_9GAST</name>
<dbReference type="EMBL" id="JAWDGP010002675">
    <property type="protein sequence ID" value="KAK3780970.1"/>
    <property type="molecule type" value="Genomic_DNA"/>
</dbReference>
<dbReference type="Proteomes" id="UP001283361">
    <property type="component" value="Unassembled WGS sequence"/>
</dbReference>
<accession>A0AAE1A4L1</accession>
<comment type="caution">
    <text evidence="1">The sequence shown here is derived from an EMBL/GenBank/DDBJ whole genome shotgun (WGS) entry which is preliminary data.</text>
</comment>
<evidence type="ECO:0000313" key="2">
    <source>
        <dbReference type="Proteomes" id="UP001283361"/>
    </source>
</evidence>
<gene>
    <name evidence="1" type="ORF">RRG08_052117</name>
</gene>
<proteinExistence type="predicted"/>
<reference evidence="1" key="1">
    <citation type="journal article" date="2023" name="G3 (Bethesda)">
        <title>A reference genome for the long-term kleptoplast-retaining sea slug Elysia crispata morphotype clarki.</title>
        <authorList>
            <person name="Eastman K.E."/>
            <person name="Pendleton A.L."/>
            <person name="Shaikh M.A."/>
            <person name="Suttiyut T."/>
            <person name="Ogas R."/>
            <person name="Tomko P."/>
            <person name="Gavelis G."/>
            <person name="Widhalm J.R."/>
            <person name="Wisecaver J.H."/>
        </authorList>
    </citation>
    <scope>NUCLEOTIDE SEQUENCE</scope>
    <source>
        <strain evidence="1">ECLA1</strain>
    </source>
</reference>
<evidence type="ECO:0000313" key="1">
    <source>
        <dbReference type="EMBL" id="KAK3780970.1"/>
    </source>
</evidence>